<keyword evidence="1" id="KW-0805">Transcription regulation</keyword>
<dbReference type="PANTHER" id="PTHR42756:SF1">
    <property type="entry name" value="TRANSCRIPTIONAL REPRESSOR OF EMRAB OPERON"/>
    <property type="match status" value="1"/>
</dbReference>
<protein>
    <submittedName>
        <fullName evidence="5">Transcriptional repressor MprA</fullName>
    </submittedName>
</protein>
<dbReference type="SMART" id="SM00347">
    <property type="entry name" value="HTH_MARR"/>
    <property type="match status" value="1"/>
</dbReference>
<dbReference type="Gene3D" id="1.10.10.10">
    <property type="entry name" value="Winged helix-like DNA-binding domain superfamily/Winged helix DNA-binding domain"/>
    <property type="match status" value="1"/>
</dbReference>
<dbReference type="PROSITE" id="PS50995">
    <property type="entry name" value="HTH_MARR_2"/>
    <property type="match status" value="1"/>
</dbReference>
<evidence type="ECO:0000313" key="6">
    <source>
        <dbReference type="Proteomes" id="UP000289200"/>
    </source>
</evidence>
<name>A0A3S4BWU6_9BRAD</name>
<keyword evidence="3" id="KW-0804">Transcription</keyword>
<dbReference type="Proteomes" id="UP000289200">
    <property type="component" value="Unassembled WGS sequence"/>
</dbReference>
<dbReference type="RefSeq" id="WP_165363905.1">
    <property type="nucleotide sequence ID" value="NZ_UWOC01000146.1"/>
</dbReference>
<evidence type="ECO:0000256" key="2">
    <source>
        <dbReference type="ARBA" id="ARBA00023125"/>
    </source>
</evidence>
<evidence type="ECO:0000313" key="5">
    <source>
        <dbReference type="EMBL" id="VCU09367.1"/>
    </source>
</evidence>
<keyword evidence="6" id="KW-1185">Reference proteome</keyword>
<evidence type="ECO:0000259" key="4">
    <source>
        <dbReference type="PROSITE" id="PS50995"/>
    </source>
</evidence>
<organism evidence="5 6">
    <name type="scientific">Rhodoplanes serenus</name>
    <dbReference type="NCBI Taxonomy" id="200615"/>
    <lineage>
        <taxon>Bacteria</taxon>
        <taxon>Pseudomonadati</taxon>
        <taxon>Pseudomonadota</taxon>
        <taxon>Alphaproteobacteria</taxon>
        <taxon>Hyphomicrobiales</taxon>
        <taxon>Nitrobacteraceae</taxon>
        <taxon>Rhodoplanes</taxon>
    </lineage>
</organism>
<dbReference type="AlphaFoldDB" id="A0A3S4BWU6"/>
<dbReference type="PANTHER" id="PTHR42756">
    <property type="entry name" value="TRANSCRIPTIONAL REGULATOR, MARR"/>
    <property type="match status" value="1"/>
</dbReference>
<accession>A0A3S4BWU6</accession>
<feature type="domain" description="HTH marR-type" evidence="4">
    <location>
        <begin position="13"/>
        <end position="154"/>
    </location>
</feature>
<reference evidence="6" key="1">
    <citation type="submission" date="2018-10" db="EMBL/GenBank/DDBJ databases">
        <authorList>
            <person name="Peiro R."/>
            <person name="Begona"/>
            <person name="Cbmso G."/>
            <person name="Lopez M."/>
            <person name="Gonzalez S."/>
            <person name="Sacristan E."/>
            <person name="Castillo E."/>
        </authorList>
    </citation>
    <scope>NUCLEOTIDE SEQUENCE [LARGE SCALE GENOMIC DNA]</scope>
</reference>
<sequence>MDRFIAEWGAARPDLDVRYLATLGRILRLSAHLRDAVDGWLRPFGLTWDVFDLIVTLQRSGRPEGLRPTALTDACLLSSGAMTSRIDRVEKLGLAERRPDPDDRRATRVALTRRGARLAARAMAEHAARSRRIADQLTPAEQDELAQLLRKLLRSFESEVPPADGRDSGSA</sequence>
<dbReference type="InterPro" id="IPR036388">
    <property type="entry name" value="WH-like_DNA-bd_sf"/>
</dbReference>
<gene>
    <name evidence="5" type="primary">mprA_2</name>
    <name evidence="5" type="ORF">RHODGE_RHODGE_02539</name>
</gene>
<proteinExistence type="predicted"/>
<dbReference type="Pfam" id="PF12802">
    <property type="entry name" value="MarR_2"/>
    <property type="match status" value="1"/>
</dbReference>
<dbReference type="PRINTS" id="PR00598">
    <property type="entry name" value="HTHMARR"/>
</dbReference>
<dbReference type="SUPFAM" id="SSF46785">
    <property type="entry name" value="Winged helix' DNA-binding domain"/>
    <property type="match status" value="1"/>
</dbReference>
<evidence type="ECO:0000256" key="3">
    <source>
        <dbReference type="ARBA" id="ARBA00023163"/>
    </source>
</evidence>
<dbReference type="InterPro" id="IPR000835">
    <property type="entry name" value="HTH_MarR-typ"/>
</dbReference>
<comment type="caution">
    <text evidence="5">The sequence shown here is derived from an EMBL/GenBank/DDBJ whole genome shotgun (WGS) entry which is preliminary data.</text>
</comment>
<evidence type="ECO:0000256" key="1">
    <source>
        <dbReference type="ARBA" id="ARBA00023015"/>
    </source>
</evidence>
<dbReference type="GO" id="GO:0003677">
    <property type="term" value="F:DNA binding"/>
    <property type="evidence" value="ECO:0007669"/>
    <property type="project" value="UniProtKB-KW"/>
</dbReference>
<dbReference type="GO" id="GO:0003700">
    <property type="term" value="F:DNA-binding transcription factor activity"/>
    <property type="evidence" value="ECO:0007669"/>
    <property type="project" value="InterPro"/>
</dbReference>
<dbReference type="EMBL" id="UWOC01000146">
    <property type="protein sequence ID" value="VCU09367.1"/>
    <property type="molecule type" value="Genomic_DNA"/>
</dbReference>
<dbReference type="InterPro" id="IPR036390">
    <property type="entry name" value="WH_DNA-bd_sf"/>
</dbReference>
<keyword evidence="2" id="KW-0238">DNA-binding</keyword>